<dbReference type="InterPro" id="IPR036397">
    <property type="entry name" value="RNaseH_sf"/>
</dbReference>
<dbReference type="AlphaFoldDB" id="A0ABD5F792"/>
<sequence length="483" mass="56299">MSASLYSDLVETINTQRKFILFLLYQLSLLFSNSKAPKPTDIADLDYQKLTVDELPKVIELQKFDYRQLQKKALVETGKEIKPVSRQAASKAFDPAVHCPRCQAPSDYLYLNNGTAENEQFRCKVCDTLFNHKSRFSKDVAFHCPHCEKPLDKIKQRNGFTIHKCRNTDCPYYKKRLKSLSKKELKAFKKNKHLFKMHYIYRNFELSLSELEHSPDFETHVQLKNIHSSPYVLGLILTYHVNYGLSAEKTAALMFDIHQVKISGQTIRSYARSVAQLVQPFTDYYPYELSDQFCGDETYIRVQGKWHYIYFFFDAEKKIILSHRYSRHRDTETAIKAIHDVVRRFEQLSADLKLVVDGNPIYKLAEAFFAQNGINFDVIQVIGLTNEDEVSTEYRPLKQIIERLNRTFKGNYKPLGGFNSDAGPIAQVTLFTTYFNFLRPHSKLEKKRVPVLLPELNGCEDMPQKWVKLMTMSEQFIRRQQAA</sequence>
<dbReference type="SUPFAM" id="SSF53098">
    <property type="entry name" value="Ribonuclease H-like"/>
    <property type="match status" value="1"/>
</dbReference>
<evidence type="ECO:0000313" key="3">
    <source>
        <dbReference type="Proteomes" id="UP001264335"/>
    </source>
</evidence>
<dbReference type="InterPro" id="IPR012337">
    <property type="entry name" value="RNaseH-like_sf"/>
</dbReference>
<organism evidence="2 3">
    <name type="scientific">Enterococcus avium</name>
    <name type="common">Streptococcus avium</name>
    <dbReference type="NCBI Taxonomy" id="33945"/>
    <lineage>
        <taxon>Bacteria</taxon>
        <taxon>Bacillati</taxon>
        <taxon>Bacillota</taxon>
        <taxon>Bacilli</taxon>
        <taxon>Lactobacillales</taxon>
        <taxon>Enterococcaceae</taxon>
        <taxon>Enterococcus</taxon>
    </lineage>
</organism>
<dbReference type="Pfam" id="PF13610">
    <property type="entry name" value="DDE_Tnp_IS240"/>
    <property type="match status" value="1"/>
</dbReference>
<dbReference type="Gene3D" id="3.30.420.10">
    <property type="entry name" value="Ribonuclease H-like superfamily/Ribonuclease H"/>
    <property type="match status" value="1"/>
</dbReference>
<feature type="domain" description="DDE" evidence="1">
    <location>
        <begin position="296"/>
        <end position="409"/>
    </location>
</feature>
<dbReference type="InterPro" id="IPR032874">
    <property type="entry name" value="DDE_dom"/>
</dbReference>
<dbReference type="Proteomes" id="UP001264335">
    <property type="component" value="Unassembled WGS sequence"/>
</dbReference>
<name>A0ABD5F792_ENTAV</name>
<comment type="caution">
    <text evidence="2">The sequence shown here is derived from an EMBL/GenBank/DDBJ whole genome shotgun (WGS) entry which is preliminary data.</text>
</comment>
<accession>A0ABD5F792</accession>
<evidence type="ECO:0000259" key="1">
    <source>
        <dbReference type="Pfam" id="PF13610"/>
    </source>
</evidence>
<gene>
    <name evidence="2" type="ORF">P7D79_09225</name>
</gene>
<protein>
    <submittedName>
        <fullName evidence="2">DDE-type integrase/transposase/recombinase</fullName>
    </submittedName>
</protein>
<proteinExistence type="predicted"/>
<dbReference type="RefSeq" id="WP_311873022.1">
    <property type="nucleotide sequence ID" value="NZ_JARPWF010000010.1"/>
</dbReference>
<evidence type="ECO:0000313" key="2">
    <source>
        <dbReference type="EMBL" id="MDT2514412.1"/>
    </source>
</evidence>
<reference evidence="2 3" key="1">
    <citation type="submission" date="2023-03" db="EMBL/GenBank/DDBJ databases">
        <authorList>
            <person name="Shen W."/>
            <person name="Cai J."/>
        </authorList>
    </citation>
    <scope>NUCLEOTIDE SEQUENCE [LARGE SCALE GENOMIC DNA]</scope>
    <source>
        <strain evidence="2 3">Y2</strain>
    </source>
</reference>
<dbReference type="EMBL" id="JARPWY010000021">
    <property type="protein sequence ID" value="MDT2514412.1"/>
    <property type="molecule type" value="Genomic_DNA"/>
</dbReference>